<evidence type="ECO:0000256" key="4">
    <source>
        <dbReference type="ARBA" id="ARBA00022723"/>
    </source>
</evidence>
<reference evidence="13 14" key="1">
    <citation type="submission" date="2018-01" db="EMBL/GenBank/DDBJ databases">
        <title>Species boundaries and ecological features among Paraburkholderia terrae DSMZ17804T, P. hospita DSMZ17164T and P. caribensis DSMZ13236T.</title>
        <authorList>
            <person name="Pratama A.A."/>
        </authorList>
    </citation>
    <scope>NUCLEOTIDE SEQUENCE [LARGE SCALE GENOMIC DNA]</scope>
    <source>
        <strain evidence="13 14">DSM 17804</strain>
    </source>
</reference>
<feature type="binding site" description="covalent" evidence="9">
    <location>
        <position position="63"/>
    </location>
    <ligand>
        <name>heme c</name>
        <dbReference type="ChEBI" id="CHEBI:61717"/>
        <label>1</label>
    </ligand>
</feature>
<evidence type="ECO:0000313" key="13">
    <source>
        <dbReference type="EMBL" id="AUT66563.1"/>
    </source>
</evidence>
<feature type="binding site" description="axial binding residue" evidence="10">
    <location>
        <position position="67"/>
    </location>
    <ligand>
        <name>heme c</name>
        <dbReference type="ChEBI" id="CHEBI:61717"/>
        <label>1</label>
    </ligand>
    <ligandPart>
        <name>Fe</name>
        <dbReference type="ChEBI" id="CHEBI:18248"/>
    </ligandPart>
</feature>
<evidence type="ECO:0000256" key="11">
    <source>
        <dbReference type="SAM" id="SignalP"/>
    </source>
</evidence>
<organism evidence="13 14">
    <name type="scientific">Paraburkholderia terrae</name>
    <dbReference type="NCBI Taxonomy" id="311230"/>
    <lineage>
        <taxon>Bacteria</taxon>
        <taxon>Pseudomonadati</taxon>
        <taxon>Pseudomonadota</taxon>
        <taxon>Betaproteobacteria</taxon>
        <taxon>Burkholderiales</taxon>
        <taxon>Burkholderiaceae</taxon>
        <taxon>Paraburkholderia</taxon>
    </lineage>
</organism>
<evidence type="ECO:0000256" key="2">
    <source>
        <dbReference type="ARBA" id="ARBA00022475"/>
    </source>
</evidence>
<feature type="binding site" description="covalent" evidence="9">
    <location>
        <position position="351"/>
    </location>
    <ligand>
        <name>heme c</name>
        <dbReference type="ChEBI" id="CHEBI:61717"/>
        <label>3</label>
    </ligand>
</feature>
<dbReference type="InterPro" id="IPR014353">
    <property type="entry name" value="Membr-bd_ADH_cyt_c"/>
</dbReference>
<feature type="domain" description="Cytochrome c" evidence="12">
    <location>
        <begin position="335"/>
        <end position="425"/>
    </location>
</feature>
<dbReference type="PANTHER" id="PTHR35008:SF8">
    <property type="entry name" value="ALCOHOL DEHYDROGENASE CYTOCHROME C SUBUNIT"/>
    <property type="match status" value="1"/>
</dbReference>
<dbReference type="RefSeq" id="WP_081920804.1">
    <property type="nucleotide sequence ID" value="NZ_CP026114.1"/>
</dbReference>
<dbReference type="AlphaFoldDB" id="A0A2I8F453"/>
<dbReference type="SUPFAM" id="SSF46626">
    <property type="entry name" value="Cytochrome c"/>
    <property type="match status" value="3"/>
</dbReference>
<dbReference type="GO" id="GO:0005886">
    <property type="term" value="C:plasma membrane"/>
    <property type="evidence" value="ECO:0007669"/>
    <property type="project" value="UniProtKB-SubCell"/>
</dbReference>
<dbReference type="PROSITE" id="PS51257">
    <property type="entry name" value="PROKAR_LIPOPROTEIN"/>
    <property type="match status" value="1"/>
</dbReference>
<feature type="domain" description="Cytochrome c" evidence="12">
    <location>
        <begin position="196"/>
        <end position="309"/>
    </location>
</feature>
<dbReference type="InterPro" id="IPR051459">
    <property type="entry name" value="Cytochrome_c-type_DH"/>
</dbReference>
<feature type="binding site" description="covalent" evidence="9">
    <location>
        <position position="211"/>
    </location>
    <ligand>
        <name>heme c</name>
        <dbReference type="ChEBI" id="CHEBI:61717"/>
        <label>2</label>
    </ligand>
</feature>
<dbReference type="InterPro" id="IPR036909">
    <property type="entry name" value="Cyt_c-like_dom_sf"/>
</dbReference>
<dbReference type="EMBL" id="CP026114">
    <property type="protein sequence ID" value="AUT66563.1"/>
    <property type="molecule type" value="Genomic_DNA"/>
</dbReference>
<gene>
    <name evidence="13" type="ORF">C2L65_43820</name>
</gene>
<evidence type="ECO:0000313" key="14">
    <source>
        <dbReference type="Proteomes" id="UP000243502"/>
    </source>
</evidence>
<dbReference type="Gene3D" id="1.10.760.10">
    <property type="entry name" value="Cytochrome c-like domain"/>
    <property type="match status" value="3"/>
</dbReference>
<feature type="binding site" description="covalent" evidence="9">
    <location>
        <position position="348"/>
    </location>
    <ligand>
        <name>heme c</name>
        <dbReference type="ChEBI" id="CHEBI:61717"/>
        <label>3</label>
    </ligand>
</feature>
<comment type="subcellular location">
    <subcellularLocation>
        <location evidence="1">Cell membrane</location>
    </subcellularLocation>
</comment>
<evidence type="ECO:0000256" key="6">
    <source>
        <dbReference type="ARBA" id="ARBA00022737"/>
    </source>
</evidence>
<evidence type="ECO:0000259" key="12">
    <source>
        <dbReference type="PROSITE" id="PS51007"/>
    </source>
</evidence>
<dbReference type="Proteomes" id="UP000243502">
    <property type="component" value="Chromosome 4"/>
</dbReference>
<keyword evidence="6" id="KW-0677">Repeat</keyword>
<name>A0A2I8F453_9BURK</name>
<dbReference type="GO" id="GO:0020037">
    <property type="term" value="F:heme binding"/>
    <property type="evidence" value="ECO:0007669"/>
    <property type="project" value="InterPro"/>
</dbReference>
<keyword evidence="8" id="KW-0472">Membrane</keyword>
<feature type="signal peptide" evidence="11">
    <location>
        <begin position="1"/>
        <end position="35"/>
    </location>
</feature>
<dbReference type="KEGG" id="pter:C2L65_43820"/>
<evidence type="ECO:0000256" key="3">
    <source>
        <dbReference type="ARBA" id="ARBA00022617"/>
    </source>
</evidence>
<dbReference type="PANTHER" id="PTHR35008">
    <property type="entry name" value="BLL4482 PROTEIN-RELATED"/>
    <property type="match status" value="1"/>
</dbReference>
<evidence type="ECO:0000256" key="1">
    <source>
        <dbReference type="ARBA" id="ARBA00004236"/>
    </source>
</evidence>
<keyword evidence="5 11" id="KW-0732">Signal</keyword>
<accession>A0A2I8F453</accession>
<feature type="binding site" description="axial binding residue" evidence="10">
    <location>
        <position position="352"/>
    </location>
    <ligand>
        <name>heme c</name>
        <dbReference type="ChEBI" id="CHEBI:61717"/>
        <label>3</label>
    </ligand>
    <ligandPart>
        <name>Fe</name>
        <dbReference type="ChEBI" id="CHEBI:18248"/>
    </ligandPart>
</feature>
<keyword evidence="2" id="KW-1003">Cell membrane</keyword>
<keyword evidence="4 10" id="KW-0479">Metal-binding</keyword>
<proteinExistence type="predicted"/>
<evidence type="ECO:0000256" key="8">
    <source>
        <dbReference type="ARBA" id="ARBA00023136"/>
    </source>
</evidence>
<evidence type="ECO:0000256" key="10">
    <source>
        <dbReference type="PIRSR" id="PIRSR000018-51"/>
    </source>
</evidence>
<feature type="domain" description="Cytochrome c" evidence="12">
    <location>
        <begin position="49"/>
        <end position="153"/>
    </location>
</feature>
<dbReference type="PROSITE" id="PS51007">
    <property type="entry name" value="CYTC"/>
    <property type="match status" value="3"/>
</dbReference>
<dbReference type="Pfam" id="PF13442">
    <property type="entry name" value="Cytochrome_CBB3"/>
    <property type="match status" value="1"/>
</dbReference>
<feature type="binding site" description="covalent" evidence="9">
    <location>
        <position position="66"/>
    </location>
    <ligand>
        <name>heme c</name>
        <dbReference type="ChEBI" id="CHEBI:61717"/>
        <label>1</label>
    </ligand>
</feature>
<dbReference type="InterPro" id="IPR009056">
    <property type="entry name" value="Cyt_c-like_dom"/>
</dbReference>
<dbReference type="PIRSF" id="PIRSF000018">
    <property type="entry name" value="Mb_ADH_cyt_c"/>
    <property type="match status" value="1"/>
</dbReference>
<evidence type="ECO:0000256" key="5">
    <source>
        <dbReference type="ARBA" id="ARBA00022729"/>
    </source>
</evidence>
<dbReference type="OrthoDB" id="9809720at2"/>
<feature type="binding site" description="covalent" evidence="9">
    <location>
        <position position="214"/>
    </location>
    <ligand>
        <name>heme c</name>
        <dbReference type="ChEBI" id="CHEBI:61717"/>
        <label>2</label>
    </ligand>
</feature>
<protein>
    <submittedName>
        <fullName evidence="13">Alcohol dehydrogenase</fullName>
    </submittedName>
</protein>
<dbReference type="Pfam" id="PF00034">
    <property type="entry name" value="Cytochrom_C"/>
    <property type="match status" value="2"/>
</dbReference>
<comment type="cofactor">
    <cofactor evidence="9">
        <name>heme c</name>
        <dbReference type="ChEBI" id="CHEBI:61717"/>
    </cofactor>
    <text evidence="9">Binds 3 heme c groups covalently per subunit.</text>
</comment>
<keyword evidence="7 10" id="KW-0408">Iron</keyword>
<evidence type="ECO:0000256" key="7">
    <source>
        <dbReference type="ARBA" id="ARBA00023004"/>
    </source>
</evidence>
<feature type="binding site" description="axial binding residue" evidence="10">
    <location>
        <position position="215"/>
    </location>
    <ligand>
        <name>heme c</name>
        <dbReference type="ChEBI" id="CHEBI:61717"/>
        <label>2</label>
    </ligand>
    <ligandPart>
        <name>Fe</name>
        <dbReference type="ChEBI" id="CHEBI:18248"/>
    </ligandPart>
</feature>
<keyword evidence="3 9" id="KW-0349">Heme</keyword>
<dbReference type="GO" id="GO:0009055">
    <property type="term" value="F:electron transfer activity"/>
    <property type="evidence" value="ECO:0007669"/>
    <property type="project" value="InterPro"/>
</dbReference>
<sequence>MKPRRIPSFRWLIACVLSGGCALALLFVPPTPDEAAVAAPAQAPLPDNAMLARGKYVAKAGDCAGCHTAAQGGAPLAGGLGLASPFGRIMSSNITPDRQFGIGQYSYEDFARALREGVARDGKRLYPAMPYASFAKISDDDMRALYGYVMHRVVPVAKPTPPSDVAFPFNQRWALRYWQLAFAPGGVYKPRADRDTQWNRGAYLVQSLGHCGACHTPRGAAFQERGYDESSKSYLTGSVNDHWFAPNLTGDKGSGLGRLSAADIASFLKTGHAGGVIAYGSMVEQIEDSSQYLTDEDAQAIARYLKSLPAQKPSGTYTPAADPGRASVNGNRVPDELSLGFNVYRSFCARCHRDDGMGVPNAFPSLAGNPSVLTEDTTSLIRLLVEGGNSPATLTGPPRQSMPGFVGTLADVQIAQVLTYIRSAWGNNAQPVTANDVSTLRAELHK</sequence>
<evidence type="ECO:0000256" key="9">
    <source>
        <dbReference type="PIRSR" id="PIRSR000018-50"/>
    </source>
</evidence>
<feature type="chain" id="PRO_5014341792" evidence="11">
    <location>
        <begin position="36"/>
        <end position="446"/>
    </location>
</feature>
<dbReference type="GO" id="GO:0016614">
    <property type="term" value="F:oxidoreductase activity, acting on CH-OH group of donors"/>
    <property type="evidence" value="ECO:0007669"/>
    <property type="project" value="InterPro"/>
</dbReference>
<dbReference type="GO" id="GO:0005506">
    <property type="term" value="F:iron ion binding"/>
    <property type="evidence" value="ECO:0007669"/>
    <property type="project" value="InterPro"/>
</dbReference>